<keyword evidence="1 8" id="KW-0813">Transport</keyword>
<dbReference type="Proteomes" id="UP001210538">
    <property type="component" value="Chromosome"/>
</dbReference>
<dbReference type="SMART" id="SM00382">
    <property type="entry name" value="AAA"/>
    <property type="match status" value="1"/>
</dbReference>
<keyword evidence="6 8" id="KW-1278">Translocase</keyword>
<organism evidence="10 11">
    <name type="scientific">Enterobacter ludwigii</name>
    <dbReference type="NCBI Taxonomy" id="299767"/>
    <lineage>
        <taxon>Bacteria</taxon>
        <taxon>Pseudomonadati</taxon>
        <taxon>Pseudomonadota</taxon>
        <taxon>Gammaproteobacteria</taxon>
        <taxon>Enterobacterales</taxon>
        <taxon>Enterobacteriaceae</taxon>
        <taxon>Enterobacter</taxon>
        <taxon>Enterobacter cloacae complex</taxon>
    </lineage>
</organism>
<dbReference type="FunFam" id="3.40.50.300:FF:000462">
    <property type="entry name" value="Vitamin B12 import ATP-binding protein BtuD"/>
    <property type="match status" value="1"/>
</dbReference>
<dbReference type="SUPFAM" id="SSF52540">
    <property type="entry name" value="P-loop containing nucleoside triphosphate hydrolases"/>
    <property type="match status" value="1"/>
</dbReference>
<keyword evidence="2 8" id="KW-1003">Cell membrane</keyword>
<dbReference type="Gene3D" id="3.40.50.300">
    <property type="entry name" value="P-loop containing nucleotide triphosphate hydrolases"/>
    <property type="match status" value="1"/>
</dbReference>
<evidence type="ECO:0000256" key="5">
    <source>
        <dbReference type="ARBA" id="ARBA00022840"/>
    </source>
</evidence>
<dbReference type="GO" id="GO:0005886">
    <property type="term" value="C:plasma membrane"/>
    <property type="evidence" value="ECO:0007669"/>
    <property type="project" value="UniProtKB-SubCell"/>
</dbReference>
<dbReference type="GO" id="GO:0005524">
    <property type="term" value="F:ATP binding"/>
    <property type="evidence" value="ECO:0007669"/>
    <property type="project" value="UniProtKB-KW"/>
</dbReference>
<dbReference type="InterPro" id="IPR003593">
    <property type="entry name" value="AAA+_ATPase"/>
</dbReference>
<dbReference type="PROSITE" id="PS50893">
    <property type="entry name" value="ABC_TRANSPORTER_2"/>
    <property type="match status" value="1"/>
</dbReference>
<dbReference type="EMBL" id="CP116347">
    <property type="protein sequence ID" value="WCE15287.1"/>
    <property type="molecule type" value="Genomic_DNA"/>
</dbReference>
<comment type="function">
    <text evidence="8">Part of the ABC transporter complex BtuCDF involved in vitamin B12 import. Responsible for energy coupling to the transport system.</text>
</comment>
<dbReference type="RefSeq" id="WP_059305548.1">
    <property type="nucleotide sequence ID" value="NZ_CP076536.1"/>
</dbReference>
<dbReference type="Pfam" id="PF00005">
    <property type="entry name" value="ABC_tran"/>
    <property type="match status" value="1"/>
</dbReference>
<proteinExistence type="inferred from homology"/>
<dbReference type="CDD" id="cd03214">
    <property type="entry name" value="ABC_Iron-Siderophores_B12_Hemin"/>
    <property type="match status" value="1"/>
</dbReference>
<accession>A0AAX3LH07</accession>
<evidence type="ECO:0000256" key="8">
    <source>
        <dbReference type="HAMAP-Rule" id="MF_01005"/>
    </source>
</evidence>
<keyword evidence="3" id="KW-0997">Cell inner membrane</keyword>
<dbReference type="PANTHER" id="PTHR42734">
    <property type="entry name" value="METAL TRANSPORT SYSTEM ATP-BINDING PROTEIN TM_0124-RELATED"/>
    <property type="match status" value="1"/>
</dbReference>
<evidence type="ECO:0000256" key="2">
    <source>
        <dbReference type="ARBA" id="ARBA00022475"/>
    </source>
</evidence>
<dbReference type="PANTHER" id="PTHR42734:SF18">
    <property type="entry name" value="VITAMIN B12 IMPORT ATP-BINDING PROTEIN BTUD"/>
    <property type="match status" value="1"/>
</dbReference>
<dbReference type="GO" id="GO:0015420">
    <property type="term" value="F:ABC-type vitamin B12 transporter activity"/>
    <property type="evidence" value="ECO:0007669"/>
    <property type="project" value="UniProtKB-UniRule"/>
</dbReference>
<evidence type="ECO:0000313" key="10">
    <source>
        <dbReference type="EMBL" id="WCE15287.1"/>
    </source>
</evidence>
<dbReference type="EC" id="7.6.2.8" evidence="8"/>
<keyword evidence="11" id="KW-1185">Reference proteome</keyword>
<evidence type="ECO:0000259" key="9">
    <source>
        <dbReference type="PROSITE" id="PS50893"/>
    </source>
</evidence>
<keyword evidence="7 8" id="KW-0472">Membrane</keyword>
<dbReference type="NCBIfam" id="NF002981">
    <property type="entry name" value="PRK03695.1"/>
    <property type="match status" value="1"/>
</dbReference>
<dbReference type="InterPro" id="IPR023693">
    <property type="entry name" value="ABC_transptr_BtuD"/>
</dbReference>
<evidence type="ECO:0000256" key="7">
    <source>
        <dbReference type="ARBA" id="ARBA00023136"/>
    </source>
</evidence>
<keyword evidence="4 8" id="KW-0547">Nucleotide-binding</keyword>
<keyword evidence="5 8" id="KW-0067">ATP-binding</keyword>
<dbReference type="InterPro" id="IPR050153">
    <property type="entry name" value="Metal_Ion_Import_ABC"/>
</dbReference>
<feature type="binding site" evidence="8">
    <location>
        <begin position="33"/>
        <end position="40"/>
    </location>
    <ligand>
        <name>ATP</name>
        <dbReference type="ChEBI" id="CHEBI:30616"/>
    </ligand>
</feature>
<evidence type="ECO:0000256" key="4">
    <source>
        <dbReference type="ARBA" id="ARBA00022741"/>
    </source>
</evidence>
<comment type="subcellular location">
    <subcellularLocation>
        <location evidence="8">Cell membrane</location>
        <topology evidence="8">Peripheral membrane protein</topology>
    </subcellularLocation>
</comment>
<sequence length="251" mass="27217">MTLLMQLTDVADTGRLEPITGAINAGEILHLVGPNGAGKSTLLARMAGLTAGAGEITLLEHNLADWSPVSLAHRRSYLVQQQVPPFAMPVWHYLMLHLHDKQHTSLLTEVAAGLGLEDKLSRHASQLSGGEWQRVRLAAVILQIHPAGNPHGRLLLLDEPMSGLDVAQQAALDTLLSSLSKKGIGVVMSSHDLNHTLRHAHRVWLLARGKMIASGTRDAVLTPPNLARAYNMSFRRLDIEGHKMLISTAQA</sequence>
<dbReference type="PROSITE" id="PS00211">
    <property type="entry name" value="ABC_TRANSPORTER_1"/>
    <property type="match status" value="1"/>
</dbReference>
<evidence type="ECO:0000256" key="1">
    <source>
        <dbReference type="ARBA" id="ARBA00022448"/>
    </source>
</evidence>
<evidence type="ECO:0000313" key="11">
    <source>
        <dbReference type="Proteomes" id="UP001210538"/>
    </source>
</evidence>
<dbReference type="InterPro" id="IPR003439">
    <property type="entry name" value="ABC_transporter-like_ATP-bd"/>
</dbReference>
<gene>
    <name evidence="8 10" type="primary">btuD</name>
    <name evidence="10" type="ORF">PHA72_10655</name>
</gene>
<dbReference type="InterPro" id="IPR027417">
    <property type="entry name" value="P-loop_NTPase"/>
</dbReference>
<name>A0AAX3LH07_9ENTR</name>
<comment type="catalytic activity">
    <reaction evidence="8">
        <text>an R-cob(III)alamin(out) + ATP + H2O = an R-cob(III)alamin(in) + ADP + phosphate + H(+)</text>
        <dbReference type="Rhea" id="RHEA:17873"/>
        <dbReference type="ChEBI" id="CHEBI:15377"/>
        <dbReference type="ChEBI" id="CHEBI:15378"/>
        <dbReference type="ChEBI" id="CHEBI:30616"/>
        <dbReference type="ChEBI" id="CHEBI:43474"/>
        <dbReference type="ChEBI" id="CHEBI:140785"/>
        <dbReference type="ChEBI" id="CHEBI:456216"/>
        <dbReference type="EC" id="7.6.2.8"/>
    </reaction>
</comment>
<comment type="subunit">
    <text evidence="8">The complex is composed of two ATP-binding proteins (BtuD), two transmembrane proteins (BtuC) and a solute-binding protein (BtuF).</text>
</comment>
<protein>
    <recommendedName>
        <fullName evidence="8">Vitamin B12 import ATP-binding protein BtuD</fullName>
        <ecNumber evidence="8">7.6.2.8</ecNumber>
    </recommendedName>
    <alternativeName>
        <fullName evidence="8">Vitamin B12-transporting ATPase</fullName>
    </alternativeName>
</protein>
<reference evidence="10 11" key="1">
    <citation type="submission" date="2023-01" db="EMBL/GenBank/DDBJ databases">
        <title>Genome sequence resource and annotation of Enterobacter ludwigii, an economically important pathogen of seedling wilt with strawberry.</title>
        <authorList>
            <person name="Xie Y."/>
        </authorList>
    </citation>
    <scope>NUCLEOTIDE SEQUENCE [LARGE SCALE GENOMIC DNA]</scope>
    <source>
        <strain evidence="10 11">CM-TZ4</strain>
    </source>
</reference>
<evidence type="ECO:0000256" key="6">
    <source>
        <dbReference type="ARBA" id="ARBA00022967"/>
    </source>
</evidence>
<feature type="domain" description="ABC transporter" evidence="9">
    <location>
        <begin position="1"/>
        <end position="233"/>
    </location>
</feature>
<comment type="similarity">
    <text evidence="8">Belongs to the ABC transporter superfamily. Vitamin B12 importer (TC 3.A.1.13.1) family.</text>
</comment>
<dbReference type="GO" id="GO:0016887">
    <property type="term" value="F:ATP hydrolysis activity"/>
    <property type="evidence" value="ECO:0007669"/>
    <property type="project" value="InterPro"/>
</dbReference>
<dbReference type="AlphaFoldDB" id="A0AAX3LH07"/>
<evidence type="ECO:0000256" key="3">
    <source>
        <dbReference type="ARBA" id="ARBA00022519"/>
    </source>
</evidence>
<dbReference type="InterPro" id="IPR017871">
    <property type="entry name" value="ABC_transporter-like_CS"/>
</dbReference>
<dbReference type="HAMAP" id="MF_01005">
    <property type="entry name" value="BtuD"/>
    <property type="match status" value="1"/>
</dbReference>